<reference evidence="2 3" key="1">
    <citation type="submission" date="2021-11" db="EMBL/GenBank/DDBJ databases">
        <title>Seasonal and diel survey of microbial diversity of the Tyrrhenian coast.</title>
        <authorList>
            <person name="Gattoni G."/>
            <person name="Corral P."/>
        </authorList>
    </citation>
    <scope>NUCLEOTIDE SEQUENCE [LARGE SCALE GENOMIC DNA]</scope>
    <source>
        <strain evidence="2 3">Mr9</strain>
    </source>
</reference>
<dbReference type="Proteomes" id="UP001197770">
    <property type="component" value="Unassembled WGS sequence"/>
</dbReference>
<dbReference type="RefSeq" id="WP_228230675.1">
    <property type="nucleotide sequence ID" value="NZ_JAJGMW010000016.1"/>
</dbReference>
<dbReference type="EMBL" id="JAJGMW010000016">
    <property type="protein sequence ID" value="MCC4213597.1"/>
    <property type="molecule type" value="Genomic_DNA"/>
</dbReference>
<protein>
    <submittedName>
        <fullName evidence="2">Nuclear transport factor 2 family protein</fullName>
    </submittedName>
</protein>
<dbReference type="InterPro" id="IPR037401">
    <property type="entry name" value="SnoaL-like"/>
</dbReference>
<dbReference type="Pfam" id="PF12680">
    <property type="entry name" value="SnoaL_2"/>
    <property type="match status" value="1"/>
</dbReference>
<feature type="domain" description="SnoaL-like" evidence="1">
    <location>
        <begin position="20"/>
        <end position="114"/>
    </location>
</feature>
<organism evidence="2 3">
    <name type="scientific">Leeuwenhoekiella parthenopeia</name>
    <dbReference type="NCBI Taxonomy" id="2890320"/>
    <lineage>
        <taxon>Bacteria</taxon>
        <taxon>Pseudomonadati</taxon>
        <taxon>Bacteroidota</taxon>
        <taxon>Flavobacteriia</taxon>
        <taxon>Flavobacteriales</taxon>
        <taxon>Flavobacteriaceae</taxon>
        <taxon>Leeuwenhoekiella</taxon>
    </lineage>
</organism>
<keyword evidence="3" id="KW-1185">Reference proteome</keyword>
<proteinExistence type="predicted"/>
<evidence type="ECO:0000313" key="2">
    <source>
        <dbReference type="EMBL" id="MCC4213597.1"/>
    </source>
</evidence>
<dbReference type="InterPro" id="IPR032710">
    <property type="entry name" value="NTF2-like_dom_sf"/>
</dbReference>
<gene>
    <name evidence="2" type="ORF">LLW17_12775</name>
</gene>
<evidence type="ECO:0000259" key="1">
    <source>
        <dbReference type="Pfam" id="PF12680"/>
    </source>
</evidence>
<name>A0ABS8GUF8_9FLAO</name>
<accession>A0ABS8GUF8</accession>
<dbReference type="SUPFAM" id="SSF54427">
    <property type="entry name" value="NTF2-like"/>
    <property type="match status" value="1"/>
</dbReference>
<comment type="caution">
    <text evidence="2">The sequence shown here is derived from an EMBL/GenBank/DDBJ whole genome shotgun (WGS) entry which is preliminary data.</text>
</comment>
<sequence>MTKINIPIDCGNSPKREFIKEFNVAFAKGNADFIIEHVSDDIVWTMHGDKKIEGKESFSKEIHKMKEKVADEMTLHSVITHGKEASANGEIKMDGKTYAFCDVYVFAKTTGKIIKRIDSYIISI</sequence>
<dbReference type="Gene3D" id="3.10.450.50">
    <property type="match status" value="1"/>
</dbReference>
<evidence type="ECO:0000313" key="3">
    <source>
        <dbReference type="Proteomes" id="UP001197770"/>
    </source>
</evidence>